<dbReference type="GO" id="GO:0000160">
    <property type="term" value="P:phosphorelay signal transduction system"/>
    <property type="evidence" value="ECO:0007669"/>
    <property type="project" value="InterPro"/>
</dbReference>
<dbReference type="PANTHER" id="PTHR35807">
    <property type="entry name" value="TRANSCRIPTIONAL REGULATOR REDD-RELATED"/>
    <property type="match status" value="1"/>
</dbReference>
<dbReference type="Proteomes" id="UP000192674">
    <property type="component" value="Unassembled WGS sequence"/>
</dbReference>
<keyword evidence="2" id="KW-0805">Transcription regulation</keyword>
<name>A0A1Y5Y2L7_KIBAR</name>
<keyword evidence="5" id="KW-0802">TPR repeat</keyword>
<gene>
    <name evidence="8" type="ORF">SAMN05661093_08602</name>
</gene>
<keyword evidence="9" id="KW-1185">Reference proteome</keyword>
<dbReference type="Pfam" id="PF00486">
    <property type="entry name" value="Trans_reg_C"/>
    <property type="match status" value="1"/>
</dbReference>
<dbReference type="SMART" id="SM00028">
    <property type="entry name" value="TPR"/>
    <property type="match status" value="4"/>
</dbReference>
<dbReference type="SUPFAM" id="SSF46894">
    <property type="entry name" value="C-terminal effector domain of the bipartite response regulators"/>
    <property type="match status" value="1"/>
</dbReference>
<dbReference type="InterPro" id="IPR019734">
    <property type="entry name" value="TPR_rpt"/>
</dbReference>
<dbReference type="Pfam" id="PF03704">
    <property type="entry name" value="BTAD"/>
    <property type="match status" value="1"/>
</dbReference>
<dbReference type="CDD" id="cd02019">
    <property type="entry name" value="NK"/>
    <property type="match status" value="1"/>
</dbReference>
<dbReference type="AlphaFoldDB" id="A0A1Y5Y2L7"/>
<dbReference type="CDD" id="cd15831">
    <property type="entry name" value="BTAD"/>
    <property type="match status" value="1"/>
</dbReference>
<dbReference type="Gene3D" id="3.40.50.300">
    <property type="entry name" value="P-loop containing nucleotide triphosphate hydrolases"/>
    <property type="match status" value="1"/>
</dbReference>
<dbReference type="PROSITE" id="PS51755">
    <property type="entry name" value="OMPR_PHOB"/>
    <property type="match status" value="1"/>
</dbReference>
<dbReference type="SUPFAM" id="SSF52540">
    <property type="entry name" value="P-loop containing nucleoside triphosphate hydrolases"/>
    <property type="match status" value="1"/>
</dbReference>
<dbReference type="GO" id="GO:0006355">
    <property type="term" value="P:regulation of DNA-templated transcription"/>
    <property type="evidence" value="ECO:0007669"/>
    <property type="project" value="InterPro"/>
</dbReference>
<comment type="similarity">
    <text evidence="1">Belongs to the AfsR/DnrI/RedD regulatory family.</text>
</comment>
<accession>A0A1Y5Y2L7</accession>
<dbReference type="Gene3D" id="1.25.40.10">
    <property type="entry name" value="Tetratricopeptide repeat domain"/>
    <property type="match status" value="2"/>
</dbReference>
<dbReference type="Gene3D" id="1.10.10.10">
    <property type="entry name" value="Winged helix-like DNA-binding domain superfamily/Winged helix DNA-binding domain"/>
    <property type="match status" value="2"/>
</dbReference>
<protein>
    <submittedName>
        <fullName evidence="8">DNA-binding transcriptional activator of the SARP family</fullName>
    </submittedName>
</protein>
<dbReference type="SMART" id="SM00862">
    <property type="entry name" value="Trans_reg_C"/>
    <property type="match status" value="1"/>
</dbReference>
<evidence type="ECO:0000256" key="3">
    <source>
        <dbReference type="ARBA" id="ARBA00023125"/>
    </source>
</evidence>
<evidence type="ECO:0000313" key="8">
    <source>
        <dbReference type="EMBL" id="SMD24507.1"/>
    </source>
</evidence>
<evidence type="ECO:0000256" key="6">
    <source>
        <dbReference type="PROSITE-ProRule" id="PRU01091"/>
    </source>
</evidence>
<dbReference type="PROSITE" id="PS50005">
    <property type="entry name" value="TPR"/>
    <property type="match status" value="1"/>
</dbReference>
<dbReference type="InterPro" id="IPR051677">
    <property type="entry name" value="AfsR-DnrI-RedD_regulator"/>
</dbReference>
<dbReference type="InterPro" id="IPR016032">
    <property type="entry name" value="Sig_transdc_resp-reg_C-effctor"/>
</dbReference>
<evidence type="ECO:0000256" key="4">
    <source>
        <dbReference type="ARBA" id="ARBA00023163"/>
    </source>
</evidence>
<reference evidence="8 9" key="1">
    <citation type="submission" date="2017-04" db="EMBL/GenBank/DDBJ databases">
        <authorList>
            <person name="Afonso C.L."/>
            <person name="Miller P.J."/>
            <person name="Scott M.A."/>
            <person name="Spackman E."/>
            <person name="Goraichik I."/>
            <person name="Dimitrov K.M."/>
            <person name="Suarez D.L."/>
            <person name="Swayne D.E."/>
        </authorList>
    </citation>
    <scope>NUCLEOTIDE SEQUENCE [LARGE SCALE GENOMIC DNA]</scope>
    <source>
        <strain evidence="8 9">DSM 43828</strain>
    </source>
</reference>
<dbReference type="RefSeq" id="WP_084433014.1">
    <property type="nucleotide sequence ID" value="NZ_FWXV01000010.1"/>
</dbReference>
<dbReference type="InterPro" id="IPR036388">
    <property type="entry name" value="WH-like_DNA-bd_sf"/>
</dbReference>
<dbReference type="EMBL" id="FWXV01000010">
    <property type="protein sequence ID" value="SMD24507.1"/>
    <property type="molecule type" value="Genomic_DNA"/>
</dbReference>
<proteinExistence type="inferred from homology"/>
<evidence type="ECO:0000256" key="5">
    <source>
        <dbReference type="PROSITE-ProRule" id="PRU00339"/>
    </source>
</evidence>
<sequence>MEFRLLGPFEIEATQPVSIPRRRERCLLAVLLLEQGRSVSAERLADLLWDGAPPSTAGTTLRSHVSRLRATVHSDDVQILKHGPGYMVRTDPQRIDAHRFRSMVHQARAVPDAETRSGLMRSALDLWRGPVLVDIANSMIRDRLGASLEELRIETLDQRIIDDLSLGRHRDLIAELREIVAAEPNRERFTAHLMLALYRSGRQADALAVFDESRRFLASELGLTPGSELRALHEQILRGDAALDLPERVEVANAPTRPSTLRQLPHDIIHFAGRSQELAHLDAVAAIDGPAPTIVSIDGAPGTGKTTLAVHFAHQIAHRFPDVQLHLNLRGYGRDEPVAPASATETLLRGLGVDSELIPPSVDERSALLRSQLAGRQVLMLLDNARDADQVRPLLPGTGSLVIVTSRNQLRGLSIRDGAHRVTLNRLPADQAVELLSASIGADRVGAEPAAAARLVELCDHLPLAISIVAERADRSSTLAEVVHALEDEKARLDNLGTGEDDPHTDLRAALSWSYRALDEDAAAMFRMLSLHPANDISLEAAAVLVDLPIARAKASLDKLLASHMVEQRRGNRYELHDLMRLYATETADRDEPEDNRREAVHRVLDWYFHAAVSADSAMHPHRQRLWVKPFEPRTEPPQFASSSQAMLWFEQEYDCLKSVAGWAATNSHAGHTWRIVLAMISFLDRRIPVSDATALIMEAARAAEAAGDLFGHAYTLNSLGAQEINNGDRQAAIAYFSQGLDRFAEIGDLSGQAITLGNLGLAYGELGEHEKAKEYRTRALRLCEELGYTRGIALNLDNLGVAYTVTGNYEKAKECHQQASKILAELGDAPAVGTNEYHLGWALSSLADFAGAARAFRTAVAIFREYGNDRWAAAALGDFGLMLLDAGHPILARDMLSAALVTMREIADPRTQEFEAALAKLA</sequence>
<dbReference type="GO" id="GO:0003677">
    <property type="term" value="F:DNA binding"/>
    <property type="evidence" value="ECO:0007669"/>
    <property type="project" value="UniProtKB-UniRule"/>
</dbReference>
<organism evidence="8 9">
    <name type="scientific">Kibdelosporangium aridum</name>
    <dbReference type="NCBI Taxonomy" id="2030"/>
    <lineage>
        <taxon>Bacteria</taxon>
        <taxon>Bacillati</taxon>
        <taxon>Actinomycetota</taxon>
        <taxon>Actinomycetes</taxon>
        <taxon>Pseudonocardiales</taxon>
        <taxon>Pseudonocardiaceae</taxon>
        <taxon>Kibdelosporangium</taxon>
    </lineage>
</organism>
<dbReference type="PRINTS" id="PR00364">
    <property type="entry name" value="DISEASERSIST"/>
</dbReference>
<feature type="DNA-binding region" description="OmpR/PhoB-type" evidence="6">
    <location>
        <begin position="1"/>
        <end position="90"/>
    </location>
</feature>
<evidence type="ECO:0000313" key="9">
    <source>
        <dbReference type="Proteomes" id="UP000192674"/>
    </source>
</evidence>
<dbReference type="OrthoDB" id="7628974at2"/>
<dbReference type="InterPro" id="IPR005158">
    <property type="entry name" value="BTAD"/>
</dbReference>
<evidence type="ECO:0000256" key="2">
    <source>
        <dbReference type="ARBA" id="ARBA00023015"/>
    </source>
</evidence>
<dbReference type="InterPro" id="IPR001867">
    <property type="entry name" value="OmpR/PhoB-type_DNA-bd"/>
</dbReference>
<feature type="domain" description="OmpR/PhoB-type" evidence="7">
    <location>
        <begin position="1"/>
        <end position="90"/>
    </location>
</feature>
<dbReference type="InterPro" id="IPR027417">
    <property type="entry name" value="P-loop_NTPase"/>
</dbReference>
<keyword evidence="4" id="KW-0804">Transcription</keyword>
<evidence type="ECO:0000256" key="1">
    <source>
        <dbReference type="ARBA" id="ARBA00005820"/>
    </source>
</evidence>
<evidence type="ECO:0000259" key="7">
    <source>
        <dbReference type="PROSITE" id="PS51755"/>
    </source>
</evidence>
<keyword evidence="3 6" id="KW-0238">DNA-binding</keyword>
<dbReference type="GO" id="GO:0043531">
    <property type="term" value="F:ADP binding"/>
    <property type="evidence" value="ECO:0007669"/>
    <property type="project" value="InterPro"/>
</dbReference>
<dbReference type="SUPFAM" id="SSF48452">
    <property type="entry name" value="TPR-like"/>
    <property type="match status" value="3"/>
</dbReference>
<dbReference type="InterPro" id="IPR011990">
    <property type="entry name" value="TPR-like_helical_dom_sf"/>
</dbReference>
<feature type="repeat" description="TPR" evidence="5">
    <location>
        <begin position="754"/>
        <end position="787"/>
    </location>
</feature>
<dbReference type="SMART" id="SM01043">
    <property type="entry name" value="BTAD"/>
    <property type="match status" value="1"/>
</dbReference>
<dbReference type="Pfam" id="PF13424">
    <property type="entry name" value="TPR_12"/>
    <property type="match status" value="2"/>
</dbReference>
<dbReference type="PANTHER" id="PTHR35807:SF1">
    <property type="entry name" value="TRANSCRIPTIONAL REGULATOR REDD"/>
    <property type="match status" value="1"/>
</dbReference>